<reference evidence="4" key="1">
    <citation type="submission" date="2015-11" db="EMBL/GenBank/DDBJ databases">
        <title>De novo transcriptome assembly of four potential Pierce s Disease insect vectors from Arizona vineyards.</title>
        <authorList>
            <person name="Tassone E.E."/>
        </authorList>
    </citation>
    <scope>NUCLEOTIDE SEQUENCE</scope>
</reference>
<dbReference type="InterPro" id="IPR036770">
    <property type="entry name" value="Ankyrin_rpt-contain_sf"/>
</dbReference>
<evidence type="ECO:0000256" key="3">
    <source>
        <dbReference type="PROSITE-ProRule" id="PRU00023"/>
    </source>
</evidence>
<dbReference type="AlphaFoldDB" id="A0A1B6F3I8"/>
<feature type="repeat" description="ANK" evidence="3">
    <location>
        <begin position="7"/>
        <end position="40"/>
    </location>
</feature>
<dbReference type="SMART" id="SM00248">
    <property type="entry name" value="ANK"/>
    <property type="match status" value="9"/>
</dbReference>
<dbReference type="SUPFAM" id="SSF48403">
    <property type="entry name" value="Ankyrin repeat"/>
    <property type="match status" value="1"/>
</dbReference>
<dbReference type="InterPro" id="IPR002110">
    <property type="entry name" value="Ankyrin_rpt"/>
</dbReference>
<dbReference type="PANTHER" id="PTHR24180">
    <property type="entry name" value="CYCLIN-DEPENDENT KINASE INHIBITOR 2C-RELATED"/>
    <property type="match status" value="1"/>
</dbReference>
<dbReference type="PRINTS" id="PR01415">
    <property type="entry name" value="ANKYRIN"/>
</dbReference>
<accession>A0A1B6F3I8</accession>
<feature type="repeat" description="ANK" evidence="3">
    <location>
        <begin position="173"/>
        <end position="205"/>
    </location>
</feature>
<dbReference type="PROSITE" id="PS50297">
    <property type="entry name" value="ANK_REP_REGION"/>
    <property type="match status" value="6"/>
</dbReference>
<dbReference type="Pfam" id="PF00023">
    <property type="entry name" value="Ank"/>
    <property type="match status" value="2"/>
</dbReference>
<keyword evidence="1" id="KW-0677">Repeat</keyword>
<dbReference type="PROSITE" id="PS50088">
    <property type="entry name" value="ANK_REPEAT"/>
    <property type="match status" value="8"/>
</dbReference>
<evidence type="ECO:0000313" key="4">
    <source>
        <dbReference type="EMBL" id="JAS44727.1"/>
    </source>
</evidence>
<organism evidence="4">
    <name type="scientific">Cuerna arida</name>
    <dbReference type="NCBI Taxonomy" id="1464854"/>
    <lineage>
        <taxon>Eukaryota</taxon>
        <taxon>Metazoa</taxon>
        <taxon>Ecdysozoa</taxon>
        <taxon>Arthropoda</taxon>
        <taxon>Hexapoda</taxon>
        <taxon>Insecta</taxon>
        <taxon>Pterygota</taxon>
        <taxon>Neoptera</taxon>
        <taxon>Paraneoptera</taxon>
        <taxon>Hemiptera</taxon>
        <taxon>Auchenorrhyncha</taxon>
        <taxon>Membracoidea</taxon>
        <taxon>Cicadellidae</taxon>
        <taxon>Cicadellinae</taxon>
        <taxon>Proconiini</taxon>
        <taxon>Cuerna</taxon>
    </lineage>
</organism>
<feature type="repeat" description="ANK" evidence="3">
    <location>
        <begin position="275"/>
        <end position="307"/>
    </location>
</feature>
<dbReference type="InterPro" id="IPR051637">
    <property type="entry name" value="Ank_repeat_dom-contain_49"/>
</dbReference>
<dbReference type="PANTHER" id="PTHR24180:SF45">
    <property type="entry name" value="POLY [ADP-RIBOSE] POLYMERASE TANKYRASE"/>
    <property type="match status" value="1"/>
</dbReference>
<dbReference type="EMBL" id="GECZ01025042">
    <property type="protein sequence ID" value="JAS44727.1"/>
    <property type="molecule type" value="Transcribed_RNA"/>
</dbReference>
<sequence length="483" mass="54039">MEYESASDVITLHEAIRKSDRKKVVELLKKGGINVDSTDQELNTSLHLAVMIGDSETVKDLVSLGASVNLVNIDRETPLHKAAGGTNSEIVNILLERGASTDIQNKKGYSPFHVAVSKGYKKILDPMLDTGPRINLRTKSGETTLHIAASHHNSILAEMLLDRGALVNARTTDGSTALHKAVILLDLTMTELLLERGANINIPDHQGQTALHFASEQWNCRLFKLLLNGSDRGVLINTQNRKGETALHIATRNADSMIVDMLLDRGAMINVKDDTGMTAIDCAVANGHTFLVQKLINSGATVQVDSGIIDKSENIFQRNTRNVVIEHMVRLETALEFEKLNNYESRLKNVKQDLRNACKEELVMIKKTNILNNFELSDFFYNPAVSYNSPPYKHFSDLFNSVEILNKFPNCASFLKIALINIKRRFSYLIRARCFFFVLCELKKFNFILPTLCIRKILICLNDTELENLIVCAENIIRDSVIS</sequence>
<dbReference type="Pfam" id="PF12796">
    <property type="entry name" value="Ank_2"/>
    <property type="match status" value="2"/>
</dbReference>
<proteinExistence type="predicted"/>
<name>A0A1B6F3I8_9HEMI</name>
<feature type="repeat" description="ANK" evidence="3">
    <location>
        <begin position="242"/>
        <end position="274"/>
    </location>
</feature>
<feature type="repeat" description="ANK" evidence="3">
    <location>
        <begin position="140"/>
        <end position="172"/>
    </location>
</feature>
<evidence type="ECO:0000256" key="1">
    <source>
        <dbReference type="ARBA" id="ARBA00022737"/>
    </source>
</evidence>
<keyword evidence="2 3" id="KW-0040">ANK repeat</keyword>
<protein>
    <submittedName>
        <fullName evidence="4">Uncharacterized protein</fullName>
    </submittedName>
</protein>
<gene>
    <name evidence="4" type="ORF">g.17152</name>
</gene>
<evidence type="ECO:0000256" key="2">
    <source>
        <dbReference type="ARBA" id="ARBA00023043"/>
    </source>
</evidence>
<feature type="repeat" description="ANK" evidence="3">
    <location>
        <begin position="107"/>
        <end position="139"/>
    </location>
</feature>
<feature type="repeat" description="ANK" evidence="3">
    <location>
        <begin position="41"/>
        <end position="73"/>
    </location>
</feature>
<dbReference type="Gene3D" id="1.25.40.20">
    <property type="entry name" value="Ankyrin repeat-containing domain"/>
    <property type="match status" value="3"/>
</dbReference>
<feature type="repeat" description="ANK" evidence="3">
    <location>
        <begin position="74"/>
        <end position="106"/>
    </location>
</feature>